<dbReference type="PROSITE" id="PS50896">
    <property type="entry name" value="LISH"/>
    <property type="match status" value="1"/>
</dbReference>
<evidence type="ECO:0000313" key="3">
    <source>
        <dbReference type="WBParaSite" id="nRc.2.0.1.t02001-RA"/>
    </source>
</evidence>
<dbReference type="AlphaFoldDB" id="A0A915HKA5"/>
<accession>A0A915HKA5</accession>
<feature type="region of interest" description="Disordered" evidence="1">
    <location>
        <begin position="137"/>
        <end position="162"/>
    </location>
</feature>
<feature type="compositionally biased region" description="Polar residues" evidence="1">
    <location>
        <begin position="141"/>
        <end position="160"/>
    </location>
</feature>
<organism evidence="2 3">
    <name type="scientific">Romanomermis culicivorax</name>
    <name type="common">Nematode worm</name>
    <dbReference type="NCBI Taxonomy" id="13658"/>
    <lineage>
        <taxon>Eukaryota</taxon>
        <taxon>Metazoa</taxon>
        <taxon>Ecdysozoa</taxon>
        <taxon>Nematoda</taxon>
        <taxon>Enoplea</taxon>
        <taxon>Dorylaimia</taxon>
        <taxon>Mermithida</taxon>
        <taxon>Mermithoidea</taxon>
        <taxon>Mermithidae</taxon>
        <taxon>Romanomermis</taxon>
    </lineage>
</organism>
<name>A0A915HKA5_ROMCU</name>
<evidence type="ECO:0000256" key="1">
    <source>
        <dbReference type="SAM" id="MobiDB-lite"/>
    </source>
</evidence>
<sequence length="513" mass="57458">MMDVSDTTLDQMVFEYLTSKNYQTTLGSFCSESPSIAALCRRVELNVRRPSKVQYADIVRRKIRKYLLSYFVETDTFLALMAPIRKIENALDDLKSVLKSTDSGYDCRALNYLKSGVIGNRKSDVLDKDTNLTNVYPKVCTPTNSRQLNSTPTKGNSHPRSLSGFCKAPSSKNTIKVECLRPKNSTTLPPPSTTTADSFPVAVDQSPPQQLLSSSDARLWDKAVDQHIAHTFVPDSVARAINMSSMTSDCLLQTDIKKVINKIESDPAMMSAFESILVDYFNNVSSSSMDYDQNAANDVHNAENPTKPVIQRNSPETELLSEFMIIGDTSLSTTTDCNINDQNQDRIGLCQNSFATKPERQFSQKVETDGDSTIFNLMKNPIEDSLSNFRNQSKQNLPICDDKPQTSKCDLDQRKCENFCLRYEFFDDISCSTLYTPQKISSDNVDTNVDADLRSVKVDLRSPAAKKLLFDDSTSPHNSDFPIKISGTSENRRPSVVLTPERIEAVLKKLHRK</sequence>
<keyword evidence="2" id="KW-1185">Reference proteome</keyword>
<proteinExistence type="predicted"/>
<dbReference type="WBParaSite" id="nRc.2.0.1.t02001-RA">
    <property type="protein sequence ID" value="nRc.2.0.1.t02001-RA"/>
    <property type="gene ID" value="nRc.2.0.1.g02001"/>
</dbReference>
<reference evidence="3" key="1">
    <citation type="submission" date="2022-11" db="UniProtKB">
        <authorList>
            <consortium name="WormBaseParasite"/>
        </authorList>
    </citation>
    <scope>IDENTIFICATION</scope>
</reference>
<protein>
    <submittedName>
        <fullName evidence="3">LisH domain-containing protein</fullName>
    </submittedName>
</protein>
<dbReference type="Proteomes" id="UP000887565">
    <property type="component" value="Unplaced"/>
</dbReference>
<evidence type="ECO:0000313" key="2">
    <source>
        <dbReference type="Proteomes" id="UP000887565"/>
    </source>
</evidence>
<dbReference type="InterPro" id="IPR006594">
    <property type="entry name" value="LisH"/>
</dbReference>